<dbReference type="CDD" id="cd07812">
    <property type="entry name" value="SRPBCC"/>
    <property type="match status" value="1"/>
</dbReference>
<name>A0ABT3TXN6_9ACTN</name>
<dbReference type="InterPro" id="IPR019587">
    <property type="entry name" value="Polyketide_cyclase/dehydratase"/>
</dbReference>
<dbReference type="Gene3D" id="3.30.530.20">
    <property type="match status" value="1"/>
</dbReference>
<proteinExistence type="predicted"/>
<dbReference type="EMBL" id="JAPHNL010000244">
    <property type="protein sequence ID" value="MCX3061819.1"/>
    <property type="molecule type" value="Genomic_DNA"/>
</dbReference>
<organism evidence="1 2">
    <name type="scientific">Streptomyces beihaiensis</name>
    <dbReference type="NCBI Taxonomy" id="2984495"/>
    <lineage>
        <taxon>Bacteria</taxon>
        <taxon>Bacillati</taxon>
        <taxon>Actinomycetota</taxon>
        <taxon>Actinomycetes</taxon>
        <taxon>Kitasatosporales</taxon>
        <taxon>Streptomycetaceae</taxon>
        <taxon>Streptomyces</taxon>
    </lineage>
</organism>
<accession>A0ABT3TXN6</accession>
<evidence type="ECO:0000313" key="2">
    <source>
        <dbReference type="Proteomes" id="UP001163064"/>
    </source>
</evidence>
<reference evidence="1" key="1">
    <citation type="submission" date="2022-10" db="EMBL/GenBank/DDBJ databases">
        <title>Streptomyces beihaiensis sp. nov., a chitin degrading actinobacterium, isolated from shrimp pond soil.</title>
        <authorList>
            <person name="Xie J."/>
            <person name="Shen N."/>
        </authorList>
    </citation>
    <scope>NUCLEOTIDE SEQUENCE</scope>
    <source>
        <strain evidence="1">GXMU-J5</strain>
    </source>
</reference>
<keyword evidence="2" id="KW-1185">Reference proteome</keyword>
<dbReference type="RefSeq" id="WP_266601475.1">
    <property type="nucleotide sequence ID" value="NZ_JAPHNL010000244.1"/>
</dbReference>
<gene>
    <name evidence="1" type="ORF">OFY01_19040</name>
</gene>
<dbReference type="Proteomes" id="UP001163064">
    <property type="component" value="Unassembled WGS sequence"/>
</dbReference>
<dbReference type="Pfam" id="PF10604">
    <property type="entry name" value="Polyketide_cyc2"/>
    <property type="match status" value="1"/>
</dbReference>
<evidence type="ECO:0000313" key="1">
    <source>
        <dbReference type="EMBL" id="MCX3061819.1"/>
    </source>
</evidence>
<sequence>MTTHAPSTPARESSALFSSRAEITVRARPEEIYATVSDLPRSGEWSPECLGGSWTTGEPGAVGSVFRGENERAADVVAWAPVVRGRWTTHAEVVAAEPGRTFRWAMHDSVGRKQESVWGFDIEADGDGSLLVHHFRMDGPTEGIRGITAEMDEDEKRRFFTQWGEKVAADLAETLRRLKPVLEQSR</sequence>
<protein>
    <submittedName>
        <fullName evidence="1">SRPBCC family protein</fullName>
    </submittedName>
</protein>
<comment type="caution">
    <text evidence="1">The sequence shown here is derived from an EMBL/GenBank/DDBJ whole genome shotgun (WGS) entry which is preliminary data.</text>
</comment>
<dbReference type="SUPFAM" id="SSF55961">
    <property type="entry name" value="Bet v1-like"/>
    <property type="match status" value="1"/>
</dbReference>
<dbReference type="InterPro" id="IPR023393">
    <property type="entry name" value="START-like_dom_sf"/>
</dbReference>